<dbReference type="GO" id="GO:0008897">
    <property type="term" value="F:holo-[acyl-carrier-protein] synthase activity"/>
    <property type="evidence" value="ECO:0007669"/>
    <property type="project" value="InterPro"/>
</dbReference>
<feature type="region of interest" description="Disordered" evidence="13">
    <location>
        <begin position="2441"/>
        <end position="2471"/>
    </location>
</feature>
<dbReference type="NCBIfam" id="TIGR00556">
    <property type="entry name" value="pantethn_trn"/>
    <property type="match status" value="1"/>
</dbReference>
<evidence type="ECO:0000256" key="7">
    <source>
        <dbReference type="ARBA" id="ARBA00022857"/>
    </source>
</evidence>
<feature type="region of interest" description="Disordered" evidence="13">
    <location>
        <begin position="3629"/>
        <end position="3657"/>
    </location>
</feature>
<evidence type="ECO:0000256" key="10">
    <source>
        <dbReference type="ARBA" id="ARBA00048508"/>
    </source>
</evidence>
<dbReference type="GO" id="GO:0016787">
    <property type="term" value="F:hydrolase activity"/>
    <property type="evidence" value="ECO:0007669"/>
    <property type="project" value="UniProtKB-KW"/>
</dbReference>
<gene>
    <name evidence="15" type="ORF">ACA1_069690</name>
</gene>
<dbReference type="GO" id="GO:0004315">
    <property type="term" value="F:3-oxoacyl-[acyl-carrier-protein] synthase activity"/>
    <property type="evidence" value="ECO:0007669"/>
    <property type="project" value="UniProtKB-EC"/>
</dbReference>
<dbReference type="SUPFAM" id="SSF53901">
    <property type="entry name" value="Thiolase-like"/>
    <property type="match status" value="2"/>
</dbReference>
<dbReference type="InterPro" id="IPR047224">
    <property type="entry name" value="FAS_alpha_su_C"/>
</dbReference>
<dbReference type="Pfam" id="PF08354">
    <property type="entry name" value="Fas1-AflB-like_hel"/>
    <property type="match status" value="1"/>
</dbReference>
<dbReference type="InterPro" id="IPR002539">
    <property type="entry name" value="MaoC-like_dom"/>
</dbReference>
<dbReference type="KEGG" id="acan:ACA1_069690"/>
<organism evidence="15 16">
    <name type="scientific">Acanthamoeba castellanii (strain ATCC 30010 / Neff)</name>
    <dbReference type="NCBI Taxonomy" id="1257118"/>
    <lineage>
        <taxon>Eukaryota</taxon>
        <taxon>Amoebozoa</taxon>
        <taxon>Discosea</taxon>
        <taxon>Longamoebia</taxon>
        <taxon>Centramoebida</taxon>
        <taxon>Acanthamoebidae</taxon>
        <taxon>Acanthamoeba</taxon>
    </lineage>
</organism>
<dbReference type="SUPFAM" id="SSF51412">
    <property type="entry name" value="Inosine monophosphate dehydrogenase (IMPDH)"/>
    <property type="match status" value="1"/>
</dbReference>
<dbReference type="Gene3D" id="3.40.50.720">
    <property type="entry name" value="NAD(P)-binding Rossmann-like Domain"/>
    <property type="match status" value="1"/>
</dbReference>
<keyword evidence="7" id="KW-0521">NADP</keyword>
<dbReference type="PANTHER" id="PTHR10982:SF21">
    <property type="entry name" value="FATTY ACID SYNTHASE SUBUNIT BETA"/>
    <property type="match status" value="1"/>
</dbReference>
<dbReference type="OMA" id="WQVTRKA"/>
<dbReference type="EMBL" id="KB007857">
    <property type="protein sequence ID" value="ELR23384.1"/>
    <property type="molecule type" value="Genomic_DNA"/>
</dbReference>
<dbReference type="CDD" id="cd08950">
    <property type="entry name" value="KR_fFAS_SDR_c_like"/>
    <property type="match status" value="1"/>
</dbReference>
<dbReference type="Proteomes" id="UP000011083">
    <property type="component" value="Unassembled WGS sequence"/>
</dbReference>
<evidence type="ECO:0000256" key="8">
    <source>
        <dbReference type="ARBA" id="ARBA00023002"/>
    </source>
</evidence>
<proteinExistence type="predicted"/>
<dbReference type="InterPro" id="IPR040883">
    <property type="entry name" value="FAS_meander"/>
</dbReference>
<dbReference type="CDD" id="cd00828">
    <property type="entry name" value="elong_cond_enzymes"/>
    <property type="match status" value="1"/>
</dbReference>
<keyword evidence="12" id="KW-0175">Coiled coil</keyword>
<dbReference type="InterPro" id="IPR040899">
    <property type="entry name" value="Fas_alpha_ACP"/>
</dbReference>
<dbReference type="PANTHER" id="PTHR10982">
    <property type="entry name" value="MALONYL COA-ACYL CARRIER PROTEIN TRANSACYLASE"/>
    <property type="match status" value="1"/>
</dbReference>
<dbReference type="Pfam" id="PF01648">
    <property type="entry name" value="ACPS"/>
    <property type="match status" value="1"/>
</dbReference>
<dbReference type="CDD" id="cd03447">
    <property type="entry name" value="FAS_MaoC"/>
    <property type="match status" value="1"/>
</dbReference>
<comment type="catalytic activity">
    <reaction evidence="10">
        <text>a (3R)-hydroxyacyl-[ACP] + NADP(+) = a 3-oxoacyl-[ACP] + NADPH + H(+)</text>
        <dbReference type="Rhea" id="RHEA:17397"/>
        <dbReference type="Rhea" id="RHEA-COMP:9916"/>
        <dbReference type="Rhea" id="RHEA-COMP:9945"/>
        <dbReference type="ChEBI" id="CHEBI:15378"/>
        <dbReference type="ChEBI" id="CHEBI:57783"/>
        <dbReference type="ChEBI" id="CHEBI:58349"/>
        <dbReference type="ChEBI" id="CHEBI:78776"/>
        <dbReference type="ChEBI" id="CHEBI:78827"/>
        <dbReference type="EC" id="1.1.1.100"/>
    </reaction>
</comment>
<dbReference type="FunFam" id="3.90.25.70:FF:000001">
    <property type="entry name" value="Fatty acid synthase subunit alpha"/>
    <property type="match status" value="1"/>
</dbReference>
<dbReference type="Gene3D" id="6.10.60.10">
    <property type="match status" value="1"/>
</dbReference>
<evidence type="ECO:0000313" key="16">
    <source>
        <dbReference type="Proteomes" id="UP000011083"/>
    </source>
</evidence>
<feature type="coiled-coil region" evidence="12">
    <location>
        <begin position="2900"/>
        <end position="2927"/>
    </location>
</feature>
<dbReference type="InterPro" id="IPR014031">
    <property type="entry name" value="Ketoacyl_synth_C"/>
</dbReference>
<dbReference type="GeneID" id="14924358"/>
<dbReference type="Gene3D" id="3.20.20.70">
    <property type="entry name" value="Aldolase class I"/>
    <property type="match status" value="1"/>
</dbReference>
<dbReference type="RefSeq" id="XP_004352912.1">
    <property type="nucleotide sequence ID" value="XM_004352860.1"/>
</dbReference>
<dbReference type="Pfam" id="PF01575">
    <property type="entry name" value="MaoC_dehydratas"/>
    <property type="match status" value="1"/>
</dbReference>
<evidence type="ECO:0000256" key="1">
    <source>
        <dbReference type="ARBA" id="ARBA00022450"/>
    </source>
</evidence>
<evidence type="ECO:0000256" key="13">
    <source>
        <dbReference type="SAM" id="MobiDB-lite"/>
    </source>
</evidence>
<dbReference type="Gene3D" id="3.40.47.10">
    <property type="match status" value="1"/>
</dbReference>
<evidence type="ECO:0000256" key="9">
    <source>
        <dbReference type="ARBA" id="ARBA00048237"/>
    </source>
</evidence>
<dbReference type="PRINTS" id="PR01483">
    <property type="entry name" value="FASYNTHASE"/>
</dbReference>
<keyword evidence="5" id="KW-0378">Hydrolase</keyword>
<dbReference type="GO" id="GO:0004321">
    <property type="term" value="F:fatty-acyl-CoA synthase activity"/>
    <property type="evidence" value="ECO:0007669"/>
    <property type="project" value="UniProtKB-EC"/>
</dbReference>
<dbReference type="Gene3D" id="6.10.140.1410">
    <property type="match status" value="1"/>
</dbReference>
<sequence length="4198" mass="464145">MERTQQLTAASSRPRKLSLTTEDENWTVLDRKEMVSEEAFDDWKKQRTAERSAAKQKQQSPEKVPVKLSSKLQVWVPIELMSVVQSLWARAQPDDVEREGETFHAHEIRIWSLFLLAIHQTKPNTAGAQDSQSLSPASRAYLLRIAFAEFVSAFNGNNIHAVLAELHKNDETPAEIHKIIQCYTAVLAELKQMGHASDVAQPVIGVTSGLFEMAKRRAVGLFALFGGQGVNWLQELRTNYRVYVDVRPTIERAIAALQKQATHLLEGEEDTGSDSGVKGYNELFAHGLNVLEWITDDDGDAAVVPPATYLSSAPISYPMIGLTALINYLICIKTWNLSPAEVVSHFKGVTGHSQGILTALVFAASKTEDELVENIVSSVQYLFWIGVRLQQAVTFPSFIEAQRTDILKESKKIHGSRNPTPMMVVIHLLPQVVQKYVDIINKKLSDEPNRQLEIALQNGPRAVVVVGHPESLHTLSVLLNEKETRKEDNVDQSRVPHSKRKKEFRLVYLPVSVPFHSQLLKGAVQWVRDDVKRLREKGGRLWSITGKDLAIPLYSTLDGADLRSSSAGADDHPLVDALIDLQCTEHVNWLRATEKISRRREGITHVIDFGPGKMSGAVSFTSKNLEGSGVQFVMAGAFQPFEEDLVVADKSVLFDSRSDAIPFALDWETEFGPSLVQRKADGKILVDTKYTRVMGKPPIMVAGMTPTTASHQIVAATLNAGYHGELAGGGLPTEDIVRQRIDQVVESMDAGHGITLNLLYLNPRLWNLQFPLLVKLRKQGYPIEGVCVAAGVPSLEKSAEIIESMHRADIKHLAFKPGSIAAIRLVCQIAAAHPDTNILLQWTGGRAGGHHSFEDFHEPILQTYSLIRSQKNIVLIGGSGFGDAEHSWPYLNGSWSVKFGYQPMPYDAILIASRVMVAKEANTSLEAKQLLVNTPGIENEEEWENSYHTSAGGIVTVKSELGEPIHKVLTRGLEVWKDFDDQFFQLPKEKMLQKIIEKKQYIINRLNADFQKVYFGKTLSGKVVDLAEMTYYEVAHRMVSLMYIQPAQGREGRWIDRGFFDRVLDFSRHTEERFIKPTTTEQQQNDGFKPKYVSVLPPTALLKQKPFEWVDKVFKAAYPDAAVQLLSTEDVDYFVQLCKRRMGKPVNFVPVIDDQLQFWFKKDSLWQSEDLDAVQDRDVGRVVILQGPMAVRFCTKVNEPVADILDGIHDGWIALLKAAKPEAARSIPTIEYLSTPVPARVLNGFAAVERSVSVKVESVVENGGAAAADGKGKEAAAAATTTVVNIQLPREKSLLPDSSIWYEWLSAGKNSWWRALLTSPHIVQGKKYVSNPFLRLLEPAVGQRYQSKQWHEDVVEVSLFDQGQAGGNGGSTALVAAPLKHKPVLRIKRADDQRGFSVTIYHPIPVSSSPASSLRWEMIPLTLRYRYHANRASAPISQVTEGFNDSVKEFYGKLWFSNADEVSKEIAAKEPLTATFANVFEIKKQAIEFFSAAIGRTLANDGKLLQAPTDFAIVAAWESLIKYLFLKEIDGNLLHLVHLNNGFRKLSDLNSTQAFTEGDAVVTSMEITKMRKTVSGLQIGVVGQLKKRQPDTGAGAALIEVRSEFLFRGSELHVLDAKPAPAATTEAAQDEVTFEKTRDAYTLVVKSKEELSILQSKAWIQWRSEADKQNLRLGERLVFKFTSLELERSQPAAAPDSDPLAADDAESKEVRQQLQVKVDGVVYKLSGPSSFVPTLASLERGDELEREMMDTVATIAYEKADVKANVPRAFVQRFGKPLEHAVFFDNGGYQLLNVSDRIPVPPESVTYALASGDLNPIHTNKYFSIFAELPHDTITHGMWTSANARRVIESFVAKNKPERVVDFHTEFVGMVKPRDQLLTSVRHIGMKNGRMLVEIETNTEKGELVLKGTADVKGPRTCYVFTGQGSVSVGMGLDLYASSPIAKQIWDAADKYFQEEYGFSILQLVKENPKEITIFFGGSRGRKIKKNYQKLTCQVQEEFEEEIPAATGKEGEAPATPKTQRVTRTREQPLFSDITDTSSSHTFKHPEGLLFATQFSQPALVLVELAAFEDMRERGLIPSDDCIFAGHSLGEYAALASVAKVLTIESLVDIVFLRGMTMQNSVIRDKDGHSQYSMVAVNPQRVHPYLFRDAHLDQIISIICEKNKDQLLQVVNYNVEHYQYVVAGENGNLNILGMVIDEVHQLLKKHGKAAKIDRASVEFLIEAAMKETEENVRDPLTRRIVLKRGVATIPLPGIDVPFHSKFLKDGVPAFRQILLQRMTPQQLNPSILVGRYIPNVTAVPFSLDRAYVQALRDETQSPVLDDVLTQFDDYRRRPQQLAFHILVELLAYQFASPVRWIETQKVIFAQFGVERLIEVGPAPTLSQMAKTTLALGNYSPLIKHENLWYNRDRDVIYYNRDDPPADAAAATTAAAAPTPVESVVAPPPVATPAPVTAPTPTPSLPTPPASSAPVVDEKPTALESLLTLLSIKLQKDVDTIPATATVKSLTGGKSALQNEIVGDVQKEFEREPEGAAEMELGALAAKLADGPDGSHRLGSFLNGQVAKLVSGKMPGGFPLSALKAYLAGRYALGEGRVEGVLLRGLAGEPKARLATEDEAKKWLDGVVADYARAKGIALFDAAGAGGAGGDGGAGGARVIDSALLDKLEERGKAMVRDQMKAFYKYLSENPLDKEAKVKLFEQLLKEKAEELSLWINEHGEEYGNGIKPIFDAKKERRYDSAWNWTRQDCLVLYYDYACGRTRRWNNDIRERLYRIKNRATSNAFDMTVWAKTKAVNDGHPEIVSFINILGEILQREMDNYPLYRELSIPMAPKLEVDCKGFIQYKEVPRPGVKDMTDYVAEMEKGDQTTTTSSPAAAAAPNASGDQMGLLLEQLRTQKVDPAILASMEKIIEENNRKKKQEEEERLQKTIQPYVFLRGRADEDPSHRTYEPKSTKKYMAVLREMASKGVTFHDKTILITGCGRDSIGLEIVKAMLRGGAKIYATTSRFSSSGSSFYHQLFDQHGTKTAQLVILPFNQSSQQDVQALVDYVYDKEGADIDYIIPFAAIPEGGRDIGAIDAKSELAHRLMLTNTIRLIGAVKNKKESRSIVTRPAHVLLPLSPNHGVFGFDGLYAESKLGLEALLNKWKSEGWSNYLSLAGAVIGWTRGTGLMKGNNLLAVGIEQLGVRTFTTQEICFNCVGLLHPKMVAEAQKEPILADLSGGLLKIKELDSVLNNLRASMNEDASVRKAVYADTQKDKELENHNVAVSAATSNHSIRPRANINVQFPSLPSKERLEQLKRIKGMVDMERVVVVTGFGEVGPYGSARTRWEMEAYGEFSMEGCIELAWMMGLIRYHNDDSRTGWVDAKTGEPIKDDEIKARYEKIILENTGIRIIEPSLFGGYEPSKKMFLHQVAINEDMGPLEVSSEAEAQAFKRQHGEAVEIIEKDGVFSVLIKRGGVLYIPKALKFDRFVAGQIPTSWDPTIFGLPEDIVKQVDPVTLYTLVSTAEALVSAGVTDPYEFYEYVHVSQVGNTIGGGFGGMKSVRAMHRAVLLEEPVQGDALQEQFINTVAAYVNMLLLSSSGPIKTPVGACATAVGSIEIGVETIQSGKARIVVVGGYDDFSEEGSYGFASMKATSNSEAETEAGRLPAEMSRPATSTRSGFMESQGAGVQILMAADLAIKMGVPIYGIVSHVATATDKNGRSVPAPGKGLLVTARQQNALVASPILDVDYRRRHLEAELASIDQWYSAEREFLDAWMKEQAARGGLTDEQEKTMAAEQRESLELKHRHKRAMALAVWGNEFYRNDPYISPLTGGLAVWGLTIDDVEVASFHGTGTAANDINESQLLQKQLEHLGRTTGNCILSIFQKYLTGHPKGAAAAWMLNGLLQSMMTGIVPGNRNADNIDKELEACDHIVFLNRSLHTYGFKAGLLKSFGFGQVGGEILVIHPDYVLAQLAPDELDAYAQRRQKRYNLAYRHWHDSLTQRKSFVMVKDHAPYTYGEEQKVYLNPKTDRRKLYAQKTTTTSGAPSSPTKSGRGATPRGGNGIKSSARTNLEVTLREMGEGLRAPNDRGIGVDTQLISEIEVSISTSTTFLSRNFTPEEVNYCRSTGDPAASFAGRWAAKEAVVKAISSCDDNERSRELWEGGGAALRDIEILRGPSGAPRVVLHGHASTVASVLGVNSIKVTISHSGEYAIAQALAQ</sequence>
<dbReference type="InterPro" id="IPR032088">
    <property type="entry name" value="SAT"/>
</dbReference>
<dbReference type="OrthoDB" id="4251012at2759"/>
<feature type="compositionally biased region" description="Basic and acidic residues" evidence="13">
    <location>
        <begin position="39"/>
        <end position="53"/>
    </location>
</feature>
<evidence type="ECO:0000256" key="12">
    <source>
        <dbReference type="SAM" id="Coils"/>
    </source>
</evidence>
<dbReference type="Gene3D" id="3.30.70.2490">
    <property type="match status" value="1"/>
</dbReference>
<dbReference type="InterPro" id="IPR041550">
    <property type="entry name" value="FASI_helical"/>
</dbReference>
<dbReference type="InterPro" id="IPR004568">
    <property type="entry name" value="Ppantetheine-prot_Trfase_dom"/>
</dbReference>
<dbReference type="InterPro" id="IPR013785">
    <property type="entry name" value="Aldolase_TIM"/>
</dbReference>
<protein>
    <submittedName>
        <fullName evidence="15">Fattyacid synthase complex protein</fullName>
    </submittedName>
</protein>
<keyword evidence="4" id="KW-0479">Metal-binding</keyword>
<evidence type="ECO:0000313" key="15">
    <source>
        <dbReference type="EMBL" id="ELR23384.1"/>
    </source>
</evidence>
<dbReference type="GO" id="GO:0004316">
    <property type="term" value="F:3-oxoacyl-[acyl-carrier-protein] reductase (NADPH) activity"/>
    <property type="evidence" value="ECO:0007669"/>
    <property type="project" value="UniProtKB-EC"/>
</dbReference>
<dbReference type="InterPro" id="IPR016039">
    <property type="entry name" value="Thiolase-like"/>
</dbReference>
<dbReference type="SUPFAM" id="SSF51735">
    <property type="entry name" value="NAD(P)-binding Rossmann-fold domains"/>
    <property type="match status" value="1"/>
</dbReference>
<dbReference type="InterPro" id="IPR018201">
    <property type="entry name" value="Ketoacyl_synth_AS"/>
</dbReference>
<dbReference type="PROSITE" id="PS00606">
    <property type="entry name" value="KS3_1"/>
    <property type="match status" value="1"/>
</dbReference>
<evidence type="ECO:0000256" key="2">
    <source>
        <dbReference type="ARBA" id="ARBA00022553"/>
    </source>
</evidence>
<dbReference type="InterPro" id="IPR016035">
    <property type="entry name" value="Acyl_Trfase/lysoPLipase"/>
</dbReference>
<dbReference type="InterPro" id="IPR020841">
    <property type="entry name" value="PKS_Beta-ketoAc_synthase_dom"/>
</dbReference>
<dbReference type="Gene3D" id="3.30.1120.100">
    <property type="match status" value="1"/>
</dbReference>
<dbReference type="GO" id="GO:0004318">
    <property type="term" value="F:enoyl-[acyl-carrier-protein] reductase (NADH) activity"/>
    <property type="evidence" value="ECO:0007669"/>
    <property type="project" value="InterPro"/>
</dbReference>
<dbReference type="InterPro" id="IPR036291">
    <property type="entry name" value="NAD(P)-bd_dom_sf"/>
</dbReference>
<dbReference type="InterPro" id="IPR013565">
    <property type="entry name" value="Fas1/AflB-like_central"/>
</dbReference>
<dbReference type="Pfam" id="PF00698">
    <property type="entry name" value="Acyl_transf_1"/>
    <property type="match status" value="1"/>
</dbReference>
<dbReference type="Gene3D" id="3.90.470.20">
    <property type="entry name" value="4'-phosphopantetheinyl transferase domain"/>
    <property type="match status" value="1"/>
</dbReference>
<dbReference type="InterPro" id="IPR050830">
    <property type="entry name" value="Fungal_FAS"/>
</dbReference>
<reference evidence="15 16" key="1">
    <citation type="journal article" date="2013" name="Genome Biol.">
        <title>Genome of Acanthamoeba castellanii highlights extensive lateral gene transfer and early evolution of tyrosine kinase signaling.</title>
        <authorList>
            <person name="Clarke M."/>
            <person name="Lohan A.J."/>
            <person name="Liu B."/>
            <person name="Lagkouvardos I."/>
            <person name="Roy S."/>
            <person name="Zafar N."/>
            <person name="Bertelli C."/>
            <person name="Schilde C."/>
            <person name="Kianianmomeni A."/>
            <person name="Burglin T.R."/>
            <person name="Frech C."/>
            <person name="Turcotte B."/>
            <person name="Kopec K.O."/>
            <person name="Synnott J.M."/>
            <person name="Choo C."/>
            <person name="Paponov I."/>
            <person name="Finkler A."/>
            <person name="Soon Heng Tan C."/>
            <person name="Hutchins A.P."/>
            <person name="Weinmeier T."/>
            <person name="Rattei T."/>
            <person name="Chu J.S."/>
            <person name="Gimenez G."/>
            <person name="Irimia M."/>
            <person name="Rigden D.J."/>
            <person name="Fitzpatrick D.A."/>
            <person name="Lorenzo-Morales J."/>
            <person name="Bateman A."/>
            <person name="Chiu C.H."/>
            <person name="Tang P."/>
            <person name="Hegemann P."/>
            <person name="Fromm H."/>
            <person name="Raoult D."/>
            <person name="Greub G."/>
            <person name="Miranda-Saavedra D."/>
            <person name="Chen N."/>
            <person name="Nash P."/>
            <person name="Ginger M.L."/>
            <person name="Horn M."/>
            <person name="Schaap P."/>
            <person name="Caler L."/>
            <person name="Loftus B."/>
        </authorList>
    </citation>
    <scope>NUCLEOTIDE SEQUENCE [LARGE SCALE GENOMIC DNA]</scope>
    <source>
        <strain evidence="15 16">Neff</strain>
    </source>
</reference>
<dbReference type="InterPro" id="IPR014043">
    <property type="entry name" value="Acyl_transferase_dom"/>
</dbReference>
<dbReference type="Gene3D" id="2.40.128.700">
    <property type="match status" value="1"/>
</dbReference>
<dbReference type="InterPro" id="IPR029069">
    <property type="entry name" value="HotDog_dom_sf"/>
</dbReference>
<dbReference type="Gene3D" id="6.10.140.1400">
    <property type="match status" value="1"/>
</dbReference>
<evidence type="ECO:0000256" key="11">
    <source>
        <dbReference type="ARBA" id="ARBA00049541"/>
    </source>
</evidence>
<evidence type="ECO:0000256" key="4">
    <source>
        <dbReference type="ARBA" id="ARBA00022723"/>
    </source>
</evidence>
<dbReference type="SUPFAM" id="SSF56214">
    <property type="entry name" value="4'-phosphopantetheinyl transferase"/>
    <property type="match status" value="1"/>
</dbReference>
<dbReference type="Pfam" id="PF18314">
    <property type="entry name" value="FAS_I_H"/>
    <property type="match status" value="1"/>
</dbReference>
<keyword evidence="1" id="KW-0596">Phosphopantetheine</keyword>
<dbReference type="Gene3D" id="1.20.930.70">
    <property type="match status" value="1"/>
</dbReference>
<evidence type="ECO:0000256" key="6">
    <source>
        <dbReference type="ARBA" id="ARBA00022842"/>
    </source>
</evidence>
<feature type="compositionally biased region" description="Pro residues" evidence="13">
    <location>
        <begin position="2441"/>
        <end position="2466"/>
    </location>
</feature>
<name>L8HCV7_ACACF</name>
<dbReference type="SUPFAM" id="SSF54637">
    <property type="entry name" value="Thioesterase/thiol ester dehydrase-isomerase"/>
    <property type="match status" value="1"/>
</dbReference>
<dbReference type="InterPro" id="IPR001227">
    <property type="entry name" value="Ac_transferase_dom_sf"/>
</dbReference>
<dbReference type="GO" id="GO:0019171">
    <property type="term" value="F:(3R)-hydroxyacyl-[acyl-carrier-protein] dehydratase activity"/>
    <property type="evidence" value="ECO:0007669"/>
    <property type="project" value="InterPro"/>
</dbReference>
<dbReference type="InterPro" id="IPR008278">
    <property type="entry name" value="4-PPantetheinyl_Trfase_dom"/>
</dbReference>
<feature type="region of interest" description="Disordered" evidence="13">
    <location>
        <begin position="4016"/>
        <end position="4048"/>
    </location>
</feature>
<feature type="domain" description="Ketosynthase family 3 (KS3)" evidence="14">
    <location>
        <begin position="3412"/>
        <end position="3944"/>
    </location>
</feature>
<keyword evidence="2" id="KW-0597">Phosphoprotein</keyword>
<keyword evidence="16" id="KW-1185">Reference proteome</keyword>
<feature type="region of interest" description="Disordered" evidence="13">
    <location>
        <begin position="39"/>
        <end position="64"/>
    </location>
</feature>
<dbReference type="GO" id="GO:0000287">
    <property type="term" value="F:magnesium ion binding"/>
    <property type="evidence" value="ECO:0007669"/>
    <property type="project" value="InterPro"/>
</dbReference>
<dbReference type="Pfam" id="PF17951">
    <property type="entry name" value="FAS_meander"/>
    <property type="match status" value="1"/>
</dbReference>
<dbReference type="Pfam" id="PF18325">
    <property type="entry name" value="Fas_alpha_ACP"/>
    <property type="match status" value="1"/>
</dbReference>
<dbReference type="Pfam" id="PF00109">
    <property type="entry name" value="ketoacyl-synt"/>
    <property type="match status" value="1"/>
</dbReference>
<dbReference type="Pfam" id="PF02801">
    <property type="entry name" value="Ketoacyl-synt_C"/>
    <property type="match status" value="1"/>
</dbReference>
<dbReference type="Gene3D" id="3.40.366.10">
    <property type="entry name" value="Malonyl-Coenzyme A Acyl Carrier Protein, domain 2"/>
    <property type="match status" value="3"/>
</dbReference>
<evidence type="ECO:0000259" key="14">
    <source>
        <dbReference type="PROSITE" id="PS52004"/>
    </source>
</evidence>
<dbReference type="Gene3D" id="3.10.129.10">
    <property type="entry name" value="Hotdog Thioesterase"/>
    <property type="match status" value="1"/>
</dbReference>
<dbReference type="GO" id="GO:0005835">
    <property type="term" value="C:fatty acid synthase complex"/>
    <property type="evidence" value="ECO:0007669"/>
    <property type="project" value="InterPro"/>
</dbReference>
<keyword evidence="6" id="KW-0460">Magnesium</keyword>
<dbReference type="FunFam" id="3.40.50.720:FF:000168">
    <property type="entry name" value="Fatty acid synthase subunit alpha"/>
    <property type="match status" value="1"/>
</dbReference>
<dbReference type="FunFam" id="3.20.20.70:FF:000078">
    <property type="entry name" value="Fatty acid synthase beta subunit dehydratase"/>
    <property type="match status" value="1"/>
</dbReference>
<dbReference type="InterPro" id="IPR003965">
    <property type="entry name" value="Fatty_acid_synthase"/>
</dbReference>
<keyword evidence="8" id="KW-0560">Oxidoreductase</keyword>
<dbReference type="GO" id="GO:0006633">
    <property type="term" value="P:fatty acid biosynthetic process"/>
    <property type="evidence" value="ECO:0007669"/>
    <property type="project" value="InterPro"/>
</dbReference>
<dbReference type="SMART" id="SM00827">
    <property type="entry name" value="PKS_AT"/>
    <property type="match status" value="1"/>
</dbReference>
<dbReference type="PROSITE" id="PS52004">
    <property type="entry name" value="KS3_2"/>
    <property type="match status" value="1"/>
</dbReference>
<evidence type="ECO:0000256" key="5">
    <source>
        <dbReference type="ARBA" id="ARBA00022801"/>
    </source>
</evidence>
<dbReference type="STRING" id="1257118.L8HCV7"/>
<dbReference type="Gene3D" id="6.20.240.10">
    <property type="match status" value="1"/>
</dbReference>
<accession>L8HCV7</accession>
<comment type="catalytic activity">
    <reaction evidence="11">
        <text>a fatty acyl-[ACP] + malonyl-[ACP] + H(+) = a 3-oxoacyl-[ACP] + holo-[ACP] + CO2</text>
        <dbReference type="Rhea" id="RHEA:22836"/>
        <dbReference type="Rhea" id="RHEA-COMP:9623"/>
        <dbReference type="Rhea" id="RHEA-COMP:9685"/>
        <dbReference type="Rhea" id="RHEA-COMP:9916"/>
        <dbReference type="Rhea" id="RHEA-COMP:14125"/>
        <dbReference type="ChEBI" id="CHEBI:15378"/>
        <dbReference type="ChEBI" id="CHEBI:16526"/>
        <dbReference type="ChEBI" id="CHEBI:64479"/>
        <dbReference type="ChEBI" id="CHEBI:78449"/>
        <dbReference type="ChEBI" id="CHEBI:78776"/>
        <dbReference type="ChEBI" id="CHEBI:138651"/>
        <dbReference type="EC" id="2.3.1.41"/>
    </reaction>
</comment>
<dbReference type="VEuPathDB" id="AmoebaDB:ACA1_069690"/>
<keyword evidence="3" id="KW-0808">Transferase</keyword>
<dbReference type="Pfam" id="PF16073">
    <property type="entry name" value="SAT"/>
    <property type="match status" value="1"/>
</dbReference>
<dbReference type="InterPro" id="IPR014030">
    <property type="entry name" value="Ketoacyl_synth_N"/>
</dbReference>
<dbReference type="InterPro" id="IPR037143">
    <property type="entry name" value="4-PPantetheinyl_Trfase_dom_sf"/>
</dbReference>
<dbReference type="GO" id="GO:0004312">
    <property type="term" value="F:fatty acid synthase activity"/>
    <property type="evidence" value="ECO:0007669"/>
    <property type="project" value="InterPro"/>
</dbReference>
<comment type="catalytic activity">
    <reaction evidence="9">
        <text>acetyl-CoA + n malonyl-CoA + 2n NADPH + 4n H(+) = a long-chain-acyl-CoA + n CoA + n CO2 + 2n NADP(+).</text>
        <dbReference type="EC" id="2.3.1.86"/>
    </reaction>
</comment>
<evidence type="ECO:0000256" key="3">
    <source>
        <dbReference type="ARBA" id="ARBA00022679"/>
    </source>
</evidence>
<dbReference type="Gene3D" id="3.90.25.70">
    <property type="match status" value="1"/>
</dbReference>
<dbReference type="SUPFAM" id="SSF52151">
    <property type="entry name" value="FabD/lysophospholipase-like"/>
    <property type="match status" value="2"/>
</dbReference>
<feature type="compositionally biased region" description="Low complexity" evidence="13">
    <location>
        <begin position="4017"/>
        <end position="4032"/>
    </location>
</feature>